<evidence type="ECO:0000256" key="7">
    <source>
        <dbReference type="ARBA" id="ARBA00023136"/>
    </source>
</evidence>
<evidence type="ECO:0000256" key="2">
    <source>
        <dbReference type="ARBA" id="ARBA00007783"/>
    </source>
</evidence>
<feature type="transmembrane region" description="Helical" evidence="8">
    <location>
        <begin position="275"/>
        <end position="296"/>
    </location>
</feature>
<keyword evidence="6 8" id="KW-1133">Transmembrane helix</keyword>
<dbReference type="GO" id="GO:0140359">
    <property type="term" value="F:ABC-type transporter activity"/>
    <property type="evidence" value="ECO:0007669"/>
    <property type="project" value="InterPro"/>
</dbReference>
<dbReference type="Gene3D" id="3.40.1710.10">
    <property type="entry name" value="abc type-2 transporter like domain"/>
    <property type="match status" value="1"/>
</dbReference>
<dbReference type="GO" id="GO:0005886">
    <property type="term" value="C:plasma membrane"/>
    <property type="evidence" value="ECO:0007669"/>
    <property type="project" value="UniProtKB-SubCell"/>
</dbReference>
<dbReference type="PROSITE" id="PS51012">
    <property type="entry name" value="ABC_TM2"/>
    <property type="match status" value="1"/>
</dbReference>
<dbReference type="Pfam" id="PF12698">
    <property type="entry name" value="ABC2_membrane_3"/>
    <property type="match status" value="1"/>
</dbReference>
<evidence type="ECO:0000259" key="9">
    <source>
        <dbReference type="PROSITE" id="PS51012"/>
    </source>
</evidence>
<dbReference type="PANTHER" id="PTHR30294:SF29">
    <property type="entry name" value="MULTIDRUG ABC TRANSPORTER PERMEASE YBHS-RELATED"/>
    <property type="match status" value="1"/>
</dbReference>
<comment type="subcellular location">
    <subcellularLocation>
        <location evidence="1">Cell membrane</location>
        <topology evidence="1">Multi-pass membrane protein</topology>
    </subcellularLocation>
</comment>
<dbReference type="InterPro" id="IPR047817">
    <property type="entry name" value="ABC2_TM_bact-type"/>
</dbReference>
<comment type="caution">
    <text evidence="10">The sequence shown here is derived from an EMBL/GenBank/DDBJ whole genome shotgun (WGS) entry which is preliminary data.</text>
</comment>
<accession>A0A432YF15</accession>
<keyword evidence="7 8" id="KW-0472">Membrane</keyword>
<dbReference type="PANTHER" id="PTHR30294">
    <property type="entry name" value="MEMBRANE COMPONENT OF ABC TRANSPORTER YHHJ-RELATED"/>
    <property type="match status" value="1"/>
</dbReference>
<evidence type="ECO:0000256" key="5">
    <source>
        <dbReference type="ARBA" id="ARBA00022692"/>
    </source>
</evidence>
<evidence type="ECO:0000256" key="6">
    <source>
        <dbReference type="ARBA" id="ARBA00022989"/>
    </source>
</evidence>
<dbReference type="OrthoDB" id="9808686at2"/>
<keyword evidence="3" id="KW-0813">Transport</keyword>
<proteinExistence type="inferred from homology"/>
<feature type="domain" description="ABC transmembrane type-2" evidence="9">
    <location>
        <begin position="132"/>
        <end position="357"/>
    </location>
</feature>
<feature type="transmembrane region" description="Helical" evidence="8">
    <location>
        <begin position="336"/>
        <end position="354"/>
    </location>
</feature>
<evidence type="ECO:0000256" key="4">
    <source>
        <dbReference type="ARBA" id="ARBA00022475"/>
    </source>
</evidence>
<feature type="transmembrane region" description="Helical" evidence="8">
    <location>
        <begin position="21"/>
        <end position="41"/>
    </location>
</feature>
<keyword evidence="11" id="KW-1185">Reference proteome</keyword>
<sequence length="359" mass="40297">MLRRLLAIAFKEIRQLKRDRLTFGMIVGVPLLQILLFGYAIDLDVRNVNAAVADHANTSLSRQVVAAAEASQVVNVTRAASGPEELEQLLNEGRIEVGIYIPADFERRVIDGNRPVGQLLINGSDPTVEGIARRLAEMPLPGQSQPMPLFAARTYYNPENRSPVNIVPALIGVILHMTMVLFTAIAIVRERERGNLELLITTPVSPAELMLGKIIPYIIIGLIQVTLIVWVSQWLFDVPVRGQLLDLYLVSWFFIMASLALGLTVSTFAQTQFQAIQLTVFTFLPSILLSGFMFPFEGMPRLAQWLGELIPLTHFVRMSRGVLLRGADIVELHRDIWPLLIFFFVFLVIATLRFKKRLD</sequence>
<name>A0A432YF15_9GAMM</name>
<evidence type="ECO:0000313" key="11">
    <source>
        <dbReference type="Proteomes" id="UP000288259"/>
    </source>
</evidence>
<dbReference type="InterPro" id="IPR013525">
    <property type="entry name" value="ABC2_TM"/>
</dbReference>
<keyword evidence="4" id="KW-1003">Cell membrane</keyword>
<feature type="transmembrane region" description="Helical" evidence="8">
    <location>
        <begin position="214"/>
        <end position="236"/>
    </location>
</feature>
<dbReference type="InterPro" id="IPR051449">
    <property type="entry name" value="ABC-2_transporter_component"/>
</dbReference>
<dbReference type="EMBL" id="PIPY01000008">
    <property type="protein sequence ID" value="RUO59546.1"/>
    <property type="molecule type" value="Genomic_DNA"/>
</dbReference>
<evidence type="ECO:0000256" key="3">
    <source>
        <dbReference type="ARBA" id="ARBA00022448"/>
    </source>
</evidence>
<reference evidence="11" key="1">
    <citation type="journal article" date="2018" name="Front. Microbiol.">
        <title>Genome-Based Analysis Reveals the Taxonomy and Diversity of the Family Idiomarinaceae.</title>
        <authorList>
            <person name="Liu Y."/>
            <person name="Lai Q."/>
            <person name="Shao Z."/>
        </authorList>
    </citation>
    <scope>NUCLEOTIDE SEQUENCE [LARGE SCALE GENOMIC DNA]</scope>
    <source>
        <strain evidence="11">CVS-6</strain>
    </source>
</reference>
<keyword evidence="5 8" id="KW-0812">Transmembrane</keyword>
<organism evidence="10 11">
    <name type="scientific">Pseudidiomarina insulisalsae</name>
    <dbReference type="NCBI Taxonomy" id="575789"/>
    <lineage>
        <taxon>Bacteria</taxon>
        <taxon>Pseudomonadati</taxon>
        <taxon>Pseudomonadota</taxon>
        <taxon>Gammaproteobacteria</taxon>
        <taxon>Alteromonadales</taxon>
        <taxon>Idiomarinaceae</taxon>
        <taxon>Pseudidiomarina</taxon>
    </lineage>
</organism>
<comment type="similarity">
    <text evidence="2">Belongs to the ABC-2 integral membrane protein family.</text>
</comment>
<protein>
    <submittedName>
        <fullName evidence="10">ABC transporter</fullName>
    </submittedName>
</protein>
<dbReference type="RefSeq" id="WP_126754933.1">
    <property type="nucleotide sequence ID" value="NZ_PIPY01000008.1"/>
</dbReference>
<gene>
    <name evidence="10" type="ORF">CWI71_09005</name>
</gene>
<evidence type="ECO:0000313" key="10">
    <source>
        <dbReference type="EMBL" id="RUO59546.1"/>
    </source>
</evidence>
<dbReference type="AlphaFoldDB" id="A0A432YF15"/>
<evidence type="ECO:0000256" key="8">
    <source>
        <dbReference type="SAM" id="Phobius"/>
    </source>
</evidence>
<evidence type="ECO:0000256" key="1">
    <source>
        <dbReference type="ARBA" id="ARBA00004651"/>
    </source>
</evidence>
<feature type="transmembrane region" description="Helical" evidence="8">
    <location>
        <begin position="166"/>
        <end position="188"/>
    </location>
</feature>
<dbReference type="Proteomes" id="UP000288259">
    <property type="component" value="Unassembled WGS sequence"/>
</dbReference>
<feature type="transmembrane region" description="Helical" evidence="8">
    <location>
        <begin position="248"/>
        <end position="268"/>
    </location>
</feature>